<evidence type="ECO:0000313" key="2">
    <source>
        <dbReference type="EMBL" id="KAJ1359847.1"/>
    </source>
</evidence>
<gene>
    <name evidence="2" type="ORF">KIN20_018664</name>
</gene>
<reference evidence="2" key="1">
    <citation type="submission" date="2021-06" db="EMBL/GenBank/DDBJ databases">
        <title>Parelaphostrongylus tenuis whole genome reference sequence.</title>
        <authorList>
            <person name="Garwood T.J."/>
            <person name="Larsen P.A."/>
            <person name="Fountain-Jones N.M."/>
            <person name="Garbe J.R."/>
            <person name="Macchietto M.G."/>
            <person name="Kania S.A."/>
            <person name="Gerhold R.W."/>
            <person name="Richards J.E."/>
            <person name="Wolf T.M."/>
        </authorList>
    </citation>
    <scope>NUCLEOTIDE SEQUENCE</scope>
    <source>
        <strain evidence="2">MNPRO001-30</strain>
        <tissue evidence="2">Meninges</tissue>
    </source>
</reference>
<accession>A0AAD5QRQ3</accession>
<comment type="caution">
    <text evidence="2">The sequence shown here is derived from an EMBL/GenBank/DDBJ whole genome shotgun (WGS) entry which is preliminary data.</text>
</comment>
<dbReference type="AlphaFoldDB" id="A0AAD5QRQ3"/>
<evidence type="ECO:0000313" key="3">
    <source>
        <dbReference type="Proteomes" id="UP001196413"/>
    </source>
</evidence>
<dbReference type="SUPFAM" id="SSF118310">
    <property type="entry name" value="AN1-like Zinc finger"/>
    <property type="match status" value="1"/>
</dbReference>
<keyword evidence="3" id="KW-1185">Reference proteome</keyword>
<dbReference type="Gene3D" id="4.10.1110.10">
    <property type="entry name" value="AN1-like Zinc finger"/>
    <property type="match status" value="1"/>
</dbReference>
<protein>
    <recommendedName>
        <fullName evidence="4">AN1-type domain-containing protein</fullName>
    </recommendedName>
</protein>
<dbReference type="InterPro" id="IPR035896">
    <property type="entry name" value="AN1-like_Znf"/>
</dbReference>
<feature type="compositionally biased region" description="Polar residues" evidence="1">
    <location>
        <begin position="74"/>
        <end position="89"/>
    </location>
</feature>
<dbReference type="EMBL" id="JAHQIW010003718">
    <property type="protein sequence ID" value="KAJ1359847.1"/>
    <property type="molecule type" value="Genomic_DNA"/>
</dbReference>
<sequence>MPPTFPEGSVAELRSKIGSMTNVRGTTTIRHPRKSRSPKNKKNSEWSREKQAEHEITRNKMKRLLGRKRKKILSDSSPPSLGSIQSRSVMEFSSPSVSATDLKSEASNVSISNPDDSAIKAFFEPPETVAEMERRRKELVLAPSTIEELNAIKARRGALLKTKCKVCNCKLKPVEQQMPCACSYVFCKQHRKPDAHLCNIDHRQRGRSKIDKENPKLVFGGLHKAKMSPHS</sequence>
<name>A0AAD5QRQ3_PARTN</name>
<evidence type="ECO:0000256" key="1">
    <source>
        <dbReference type="SAM" id="MobiDB-lite"/>
    </source>
</evidence>
<proteinExistence type="predicted"/>
<evidence type="ECO:0008006" key="4">
    <source>
        <dbReference type="Google" id="ProtNLM"/>
    </source>
</evidence>
<dbReference type="PANTHER" id="PTHR10634:SF67">
    <property type="entry name" value="AN1-TYPE ZINC FINGER PROTEIN 3"/>
    <property type="match status" value="1"/>
</dbReference>
<organism evidence="2 3">
    <name type="scientific">Parelaphostrongylus tenuis</name>
    <name type="common">Meningeal worm</name>
    <dbReference type="NCBI Taxonomy" id="148309"/>
    <lineage>
        <taxon>Eukaryota</taxon>
        <taxon>Metazoa</taxon>
        <taxon>Ecdysozoa</taxon>
        <taxon>Nematoda</taxon>
        <taxon>Chromadorea</taxon>
        <taxon>Rhabditida</taxon>
        <taxon>Rhabditina</taxon>
        <taxon>Rhabditomorpha</taxon>
        <taxon>Strongyloidea</taxon>
        <taxon>Metastrongylidae</taxon>
        <taxon>Parelaphostrongylus</taxon>
    </lineage>
</organism>
<feature type="compositionally biased region" description="Basic residues" evidence="1">
    <location>
        <begin position="59"/>
        <end position="71"/>
    </location>
</feature>
<feature type="compositionally biased region" description="Polar residues" evidence="1">
    <location>
        <begin position="18"/>
        <end position="29"/>
    </location>
</feature>
<feature type="compositionally biased region" description="Basic and acidic residues" evidence="1">
    <location>
        <begin position="42"/>
        <end position="58"/>
    </location>
</feature>
<dbReference type="PANTHER" id="PTHR10634">
    <property type="entry name" value="AN1-TYPE ZINC FINGER PROTEIN"/>
    <property type="match status" value="1"/>
</dbReference>
<feature type="compositionally biased region" description="Basic residues" evidence="1">
    <location>
        <begin position="30"/>
        <end position="41"/>
    </location>
</feature>
<dbReference type="InterPro" id="IPR050652">
    <property type="entry name" value="AN1_A20_ZnFinger"/>
</dbReference>
<dbReference type="Proteomes" id="UP001196413">
    <property type="component" value="Unassembled WGS sequence"/>
</dbReference>
<feature type="region of interest" description="Disordered" evidence="1">
    <location>
        <begin position="1"/>
        <end position="89"/>
    </location>
</feature>